<feature type="chain" id="PRO_5017960734" evidence="1">
    <location>
        <begin position="23"/>
        <end position="97"/>
    </location>
</feature>
<accession>A0A3M7SZR2</accession>
<organism evidence="2 3">
    <name type="scientific">Brachionus plicatilis</name>
    <name type="common">Marine rotifer</name>
    <name type="synonym">Brachionus muelleri</name>
    <dbReference type="NCBI Taxonomy" id="10195"/>
    <lineage>
        <taxon>Eukaryota</taxon>
        <taxon>Metazoa</taxon>
        <taxon>Spiralia</taxon>
        <taxon>Gnathifera</taxon>
        <taxon>Rotifera</taxon>
        <taxon>Eurotatoria</taxon>
        <taxon>Monogononta</taxon>
        <taxon>Pseudotrocha</taxon>
        <taxon>Ploima</taxon>
        <taxon>Brachionidae</taxon>
        <taxon>Brachionus</taxon>
    </lineage>
</organism>
<dbReference type="EMBL" id="REGN01000537">
    <property type="protein sequence ID" value="RNA41175.1"/>
    <property type="molecule type" value="Genomic_DNA"/>
</dbReference>
<keyword evidence="1" id="KW-0732">Signal</keyword>
<dbReference type="AlphaFoldDB" id="A0A3M7SZR2"/>
<name>A0A3M7SZR2_BRAPC</name>
<proteinExistence type="predicted"/>
<gene>
    <name evidence="2" type="ORF">BpHYR1_002777</name>
</gene>
<evidence type="ECO:0000313" key="3">
    <source>
        <dbReference type="Proteomes" id="UP000276133"/>
    </source>
</evidence>
<keyword evidence="3" id="KW-1185">Reference proteome</keyword>
<feature type="signal peptide" evidence="1">
    <location>
        <begin position="1"/>
        <end position="22"/>
    </location>
</feature>
<protein>
    <submittedName>
        <fullName evidence="2">Uncharacterized protein</fullName>
    </submittedName>
</protein>
<comment type="caution">
    <text evidence="2">The sequence shown here is derived from an EMBL/GenBank/DDBJ whole genome shotgun (WGS) entry which is preliminary data.</text>
</comment>
<evidence type="ECO:0000256" key="1">
    <source>
        <dbReference type="SAM" id="SignalP"/>
    </source>
</evidence>
<dbReference type="Proteomes" id="UP000276133">
    <property type="component" value="Unassembled WGS sequence"/>
</dbReference>
<reference evidence="2 3" key="1">
    <citation type="journal article" date="2018" name="Sci. Rep.">
        <title>Genomic signatures of local adaptation to the degree of environmental predictability in rotifers.</title>
        <authorList>
            <person name="Franch-Gras L."/>
            <person name="Hahn C."/>
            <person name="Garcia-Roger E.M."/>
            <person name="Carmona M.J."/>
            <person name="Serra M."/>
            <person name="Gomez A."/>
        </authorList>
    </citation>
    <scope>NUCLEOTIDE SEQUENCE [LARGE SCALE GENOMIC DNA]</scope>
    <source>
        <strain evidence="2">HYR1</strain>
    </source>
</reference>
<sequence>MSKFSNFSISMIFFFILKLLHQEKNVIMESNDLLDSDLTANELICLTVIRHTKLFKACSEMEPRSGLRDPIVFDSLSSNHKQLPFLRLGPQCISIIT</sequence>
<evidence type="ECO:0000313" key="2">
    <source>
        <dbReference type="EMBL" id="RNA41175.1"/>
    </source>
</evidence>